<dbReference type="Pfam" id="PF08207">
    <property type="entry name" value="EFP_N"/>
    <property type="match status" value="1"/>
</dbReference>
<evidence type="ECO:0000313" key="12">
    <source>
        <dbReference type="EMBL" id="OGG06913.1"/>
    </source>
</evidence>
<dbReference type="InterPro" id="IPR013852">
    <property type="entry name" value="Transl_elong_P/YeiP_CS"/>
</dbReference>
<evidence type="ECO:0000259" key="11">
    <source>
        <dbReference type="SMART" id="SM01185"/>
    </source>
</evidence>
<evidence type="ECO:0000256" key="1">
    <source>
        <dbReference type="ARBA" id="ARBA00004496"/>
    </source>
</evidence>
<comment type="caution">
    <text evidence="12">The sequence shown here is derived from an EMBL/GenBank/DDBJ whole genome shotgun (WGS) entry which is preliminary data.</text>
</comment>
<dbReference type="InterPro" id="IPR020599">
    <property type="entry name" value="Transl_elong_fac_P/YeiP"/>
</dbReference>
<dbReference type="SMART" id="SM00841">
    <property type="entry name" value="Elong-fact-P_C"/>
    <property type="match status" value="1"/>
</dbReference>
<dbReference type="EMBL" id="MFJF01000013">
    <property type="protein sequence ID" value="OGG06913.1"/>
    <property type="molecule type" value="Genomic_DNA"/>
</dbReference>
<dbReference type="InterPro" id="IPR001059">
    <property type="entry name" value="Transl_elong_P/YeiP_cen"/>
</dbReference>
<dbReference type="SUPFAM" id="SSF50104">
    <property type="entry name" value="Translation proteins SH3-like domain"/>
    <property type="match status" value="1"/>
</dbReference>
<comment type="function">
    <text evidence="7">Involved in peptide bond synthesis. Stimulates efficient translation and peptide-bond synthesis on native or reconstituted 70S ribosomes in vitro. Probably functions indirectly by altering the affinity of the ribosome for aminoacyl-tRNA, thus increasing their reactivity as acceptors for peptidyl transferase.</text>
</comment>
<dbReference type="NCBIfam" id="NF001810">
    <property type="entry name" value="PRK00529.1"/>
    <property type="match status" value="1"/>
</dbReference>
<dbReference type="GO" id="GO:0005829">
    <property type="term" value="C:cytosol"/>
    <property type="evidence" value="ECO:0007669"/>
    <property type="project" value="UniProtKB-ARBA"/>
</dbReference>
<evidence type="ECO:0000256" key="2">
    <source>
        <dbReference type="ARBA" id="ARBA00004815"/>
    </source>
</evidence>
<gene>
    <name evidence="7" type="primary">efp</name>
    <name evidence="12" type="ORF">A2777_03585</name>
</gene>
<accession>A0A1F5Z3H1</accession>
<dbReference type="Pfam" id="PF09285">
    <property type="entry name" value="Elong-fact-P_C"/>
    <property type="match status" value="1"/>
</dbReference>
<dbReference type="FunFam" id="2.30.30.30:FF:000003">
    <property type="entry name" value="Elongation factor P"/>
    <property type="match status" value="1"/>
</dbReference>
<dbReference type="PROSITE" id="PS01275">
    <property type="entry name" value="EFP"/>
    <property type="match status" value="1"/>
</dbReference>
<evidence type="ECO:0000259" key="10">
    <source>
        <dbReference type="SMART" id="SM00841"/>
    </source>
</evidence>
<dbReference type="InterPro" id="IPR012340">
    <property type="entry name" value="NA-bd_OB-fold"/>
</dbReference>
<evidence type="ECO:0000256" key="4">
    <source>
        <dbReference type="ARBA" id="ARBA00022490"/>
    </source>
</evidence>
<name>A0A1F5Z3H1_9BACT</name>
<comment type="pathway">
    <text evidence="2 7">Protein biosynthesis; polypeptide chain elongation.</text>
</comment>
<dbReference type="SUPFAM" id="SSF50249">
    <property type="entry name" value="Nucleic acid-binding proteins"/>
    <property type="match status" value="2"/>
</dbReference>
<reference evidence="12 13" key="1">
    <citation type="journal article" date="2016" name="Nat. Commun.">
        <title>Thousands of microbial genomes shed light on interconnected biogeochemical processes in an aquifer system.</title>
        <authorList>
            <person name="Anantharaman K."/>
            <person name="Brown C.T."/>
            <person name="Hug L.A."/>
            <person name="Sharon I."/>
            <person name="Castelle C.J."/>
            <person name="Probst A.J."/>
            <person name="Thomas B.C."/>
            <person name="Singh A."/>
            <person name="Wilkins M.J."/>
            <person name="Karaoz U."/>
            <person name="Brodie E.L."/>
            <person name="Williams K.H."/>
            <person name="Hubbard S.S."/>
            <person name="Banfield J.F."/>
        </authorList>
    </citation>
    <scope>NUCLEOTIDE SEQUENCE [LARGE SCALE GENOMIC DNA]</scope>
</reference>
<feature type="domain" description="Translation elongation factor P/YeiP central" evidence="11">
    <location>
        <begin position="69"/>
        <end position="123"/>
    </location>
</feature>
<dbReference type="UniPathway" id="UPA00345"/>
<feature type="domain" description="Elongation factor P C-terminal" evidence="10">
    <location>
        <begin position="131"/>
        <end position="186"/>
    </location>
</feature>
<comment type="subcellular location">
    <subcellularLocation>
        <location evidence="1 7">Cytoplasm</location>
    </subcellularLocation>
</comment>
<evidence type="ECO:0000256" key="8">
    <source>
        <dbReference type="NCBIfam" id="TIGR00038"/>
    </source>
</evidence>
<dbReference type="InterPro" id="IPR014722">
    <property type="entry name" value="Rib_uL2_dom2"/>
</dbReference>
<dbReference type="SMART" id="SM01185">
    <property type="entry name" value="EFP"/>
    <property type="match status" value="1"/>
</dbReference>
<dbReference type="InterPro" id="IPR013185">
    <property type="entry name" value="Transl_elong_KOW-like"/>
</dbReference>
<comment type="similarity">
    <text evidence="3 7 9">Belongs to the elongation factor P family.</text>
</comment>
<dbReference type="FunFam" id="2.40.50.140:FF:000004">
    <property type="entry name" value="Elongation factor P"/>
    <property type="match status" value="1"/>
</dbReference>
<dbReference type="Gene3D" id="2.30.30.30">
    <property type="match status" value="1"/>
</dbReference>
<dbReference type="PANTHER" id="PTHR30053:SF12">
    <property type="entry name" value="ELONGATION FACTOR P (EF-P) FAMILY PROTEIN"/>
    <property type="match status" value="1"/>
</dbReference>
<evidence type="ECO:0000256" key="9">
    <source>
        <dbReference type="RuleBase" id="RU004389"/>
    </source>
</evidence>
<dbReference type="Proteomes" id="UP000177354">
    <property type="component" value="Unassembled WGS sequence"/>
</dbReference>
<dbReference type="Gene3D" id="2.40.50.140">
    <property type="entry name" value="Nucleic acid-binding proteins"/>
    <property type="match status" value="2"/>
</dbReference>
<dbReference type="InterPro" id="IPR008991">
    <property type="entry name" value="Translation_prot_SH3-like_sf"/>
</dbReference>
<dbReference type="AlphaFoldDB" id="A0A1F5Z3H1"/>
<keyword evidence="4 7" id="KW-0963">Cytoplasm</keyword>
<evidence type="ECO:0000256" key="7">
    <source>
        <dbReference type="HAMAP-Rule" id="MF_00141"/>
    </source>
</evidence>
<dbReference type="Pfam" id="PF01132">
    <property type="entry name" value="EFP"/>
    <property type="match status" value="1"/>
</dbReference>
<evidence type="ECO:0000256" key="5">
    <source>
        <dbReference type="ARBA" id="ARBA00022768"/>
    </source>
</evidence>
<evidence type="ECO:0000256" key="6">
    <source>
        <dbReference type="ARBA" id="ARBA00022917"/>
    </source>
</evidence>
<proteinExistence type="inferred from homology"/>
<dbReference type="NCBIfam" id="TIGR00038">
    <property type="entry name" value="efp"/>
    <property type="match status" value="1"/>
</dbReference>
<evidence type="ECO:0000256" key="3">
    <source>
        <dbReference type="ARBA" id="ARBA00009479"/>
    </source>
</evidence>
<dbReference type="HAMAP" id="MF_00141">
    <property type="entry name" value="EF_P"/>
    <property type="match status" value="1"/>
</dbReference>
<organism evidence="12 13">
    <name type="scientific">Candidatus Gottesmanbacteria bacterium RIFCSPHIGHO2_01_FULL_40_15</name>
    <dbReference type="NCBI Taxonomy" id="1798376"/>
    <lineage>
        <taxon>Bacteria</taxon>
        <taxon>Candidatus Gottesmaniibacteriota</taxon>
    </lineage>
</organism>
<dbReference type="GO" id="GO:0043043">
    <property type="term" value="P:peptide biosynthetic process"/>
    <property type="evidence" value="ECO:0007669"/>
    <property type="project" value="InterPro"/>
</dbReference>
<dbReference type="PANTHER" id="PTHR30053">
    <property type="entry name" value="ELONGATION FACTOR P"/>
    <property type="match status" value="1"/>
</dbReference>
<evidence type="ECO:0000313" key="13">
    <source>
        <dbReference type="Proteomes" id="UP000177354"/>
    </source>
</evidence>
<dbReference type="GO" id="GO:0003746">
    <property type="term" value="F:translation elongation factor activity"/>
    <property type="evidence" value="ECO:0007669"/>
    <property type="project" value="UniProtKB-UniRule"/>
</dbReference>
<keyword evidence="5 7" id="KW-0251">Elongation factor</keyword>
<keyword evidence="6 7" id="KW-0648">Protein biosynthesis</keyword>
<sequence length="188" mass="21303">MAKITTSNFQKGLFIEFKNDIHQIAEFKHVNPGKGSAFVRTKLKNIRTGNTLEFTYKSGEAVKQLPVYIREMQYLYKNNSHHIFMDQKSFEQYLLSEVVTGKFGQVLKEGEIYQVYVHESDAVGIRIPKRVSLKVVEAEEGIKGNTVTGAKKTVTTETGVKVQVPLFIKKGDVISIDPESGEYLERIN</sequence>
<dbReference type="InterPro" id="IPR015365">
    <property type="entry name" value="Elong-fact-P_C"/>
</dbReference>
<dbReference type="CDD" id="cd05794">
    <property type="entry name" value="S1_EF-P_repeat_2"/>
    <property type="match status" value="1"/>
</dbReference>
<dbReference type="InterPro" id="IPR011768">
    <property type="entry name" value="Transl_elongation_fac_P"/>
</dbReference>
<dbReference type="PIRSF" id="PIRSF005901">
    <property type="entry name" value="EF-P"/>
    <property type="match status" value="1"/>
</dbReference>
<protein>
    <recommendedName>
        <fullName evidence="7 8">Elongation factor P</fullName>
        <shortName evidence="7">EF-P</shortName>
    </recommendedName>
</protein>